<feature type="region of interest" description="Disordered" evidence="1">
    <location>
        <begin position="41"/>
        <end position="62"/>
    </location>
</feature>
<dbReference type="EMBL" id="JAACNO010002283">
    <property type="protein sequence ID" value="KAF4134468.1"/>
    <property type="molecule type" value="Genomic_DNA"/>
</dbReference>
<name>A0A8S9U8A4_PHYIN</name>
<evidence type="ECO:0000313" key="3">
    <source>
        <dbReference type="Proteomes" id="UP000704712"/>
    </source>
</evidence>
<protein>
    <submittedName>
        <fullName evidence="2">Uncharacterized protein</fullName>
    </submittedName>
</protein>
<proteinExistence type="predicted"/>
<dbReference type="AlphaFoldDB" id="A0A8S9U8A4"/>
<comment type="caution">
    <text evidence="2">The sequence shown here is derived from an EMBL/GenBank/DDBJ whole genome shotgun (WGS) entry which is preliminary data.</text>
</comment>
<organism evidence="2 3">
    <name type="scientific">Phytophthora infestans</name>
    <name type="common">Potato late blight agent</name>
    <name type="synonym">Botrytis infestans</name>
    <dbReference type="NCBI Taxonomy" id="4787"/>
    <lineage>
        <taxon>Eukaryota</taxon>
        <taxon>Sar</taxon>
        <taxon>Stramenopiles</taxon>
        <taxon>Oomycota</taxon>
        <taxon>Peronosporomycetes</taxon>
        <taxon>Peronosporales</taxon>
        <taxon>Peronosporaceae</taxon>
        <taxon>Phytophthora</taxon>
    </lineage>
</organism>
<gene>
    <name evidence="2" type="ORF">GN958_ATG16349</name>
</gene>
<sequence>MEGMPDELRALLGDTDLLANTTISTESHAAISDVESYLSVSPTQNEATMKEAEAPVAKRGLH</sequence>
<accession>A0A8S9U8A4</accession>
<evidence type="ECO:0000256" key="1">
    <source>
        <dbReference type="SAM" id="MobiDB-lite"/>
    </source>
</evidence>
<reference evidence="2" key="1">
    <citation type="submission" date="2020-03" db="EMBL/GenBank/DDBJ databases">
        <title>Hybrid Assembly of Korean Phytophthora infestans isolates.</title>
        <authorList>
            <person name="Prokchorchik M."/>
            <person name="Lee Y."/>
            <person name="Seo J."/>
            <person name="Cho J.-H."/>
            <person name="Park Y.-E."/>
            <person name="Jang D.-C."/>
            <person name="Im J.-S."/>
            <person name="Choi J.-G."/>
            <person name="Park H.-J."/>
            <person name="Lee G.-B."/>
            <person name="Lee Y.-G."/>
            <person name="Hong S.-Y."/>
            <person name="Cho K."/>
            <person name="Sohn K.H."/>
        </authorList>
    </citation>
    <scope>NUCLEOTIDE SEQUENCE</scope>
    <source>
        <strain evidence="2">KR_2_A2</strain>
    </source>
</reference>
<evidence type="ECO:0000313" key="2">
    <source>
        <dbReference type="EMBL" id="KAF4134468.1"/>
    </source>
</evidence>
<dbReference type="Proteomes" id="UP000704712">
    <property type="component" value="Unassembled WGS sequence"/>
</dbReference>